<dbReference type="SUPFAM" id="SSF158472">
    <property type="entry name" value="HAMP domain-like"/>
    <property type="match status" value="1"/>
</dbReference>
<evidence type="ECO:0000259" key="12">
    <source>
        <dbReference type="PROSITE" id="PS50109"/>
    </source>
</evidence>
<comment type="catalytic activity">
    <reaction evidence="1">
        <text>ATP + protein L-histidine = ADP + protein N-phospho-L-histidine.</text>
        <dbReference type="EC" id="2.7.13.3"/>
    </reaction>
</comment>
<dbReference type="InterPro" id="IPR003594">
    <property type="entry name" value="HATPase_dom"/>
</dbReference>
<dbReference type="AlphaFoldDB" id="A0A2T0MZN6"/>
<accession>A0A2T0MZN6</accession>
<dbReference type="InterPro" id="IPR003661">
    <property type="entry name" value="HisK_dim/P_dom"/>
</dbReference>
<keyword evidence="9" id="KW-0902">Two-component regulatory system</keyword>
<dbReference type="Pfam" id="PF00512">
    <property type="entry name" value="HisKA"/>
    <property type="match status" value="1"/>
</dbReference>
<evidence type="ECO:0000256" key="8">
    <source>
        <dbReference type="ARBA" id="ARBA00022989"/>
    </source>
</evidence>
<organism evidence="14 15">
    <name type="scientific">Nonomuraea fuscirosea</name>
    <dbReference type="NCBI Taxonomy" id="1291556"/>
    <lineage>
        <taxon>Bacteria</taxon>
        <taxon>Bacillati</taxon>
        <taxon>Actinomycetota</taxon>
        <taxon>Actinomycetes</taxon>
        <taxon>Streptosporangiales</taxon>
        <taxon>Streptosporangiaceae</taxon>
        <taxon>Nonomuraea</taxon>
    </lineage>
</organism>
<dbReference type="PRINTS" id="PR00344">
    <property type="entry name" value="BCTRLSENSOR"/>
</dbReference>
<dbReference type="CDD" id="cd00082">
    <property type="entry name" value="HisKA"/>
    <property type="match status" value="1"/>
</dbReference>
<dbReference type="RefSeq" id="WP_245955925.1">
    <property type="nucleotide sequence ID" value="NZ_PVNG01000008.1"/>
</dbReference>
<feature type="domain" description="Histidine kinase" evidence="12">
    <location>
        <begin position="337"/>
        <end position="546"/>
    </location>
</feature>
<evidence type="ECO:0000256" key="5">
    <source>
        <dbReference type="ARBA" id="ARBA00022679"/>
    </source>
</evidence>
<evidence type="ECO:0000256" key="7">
    <source>
        <dbReference type="ARBA" id="ARBA00022777"/>
    </source>
</evidence>
<dbReference type="CDD" id="cd00075">
    <property type="entry name" value="HATPase"/>
    <property type="match status" value="1"/>
</dbReference>
<name>A0A2T0MZN6_9ACTN</name>
<keyword evidence="4" id="KW-0597">Phosphoprotein</keyword>
<dbReference type="Proteomes" id="UP000238312">
    <property type="component" value="Unassembled WGS sequence"/>
</dbReference>
<dbReference type="PANTHER" id="PTHR45436:SF5">
    <property type="entry name" value="SENSOR HISTIDINE KINASE TRCS"/>
    <property type="match status" value="1"/>
</dbReference>
<proteinExistence type="predicted"/>
<dbReference type="PROSITE" id="PS50109">
    <property type="entry name" value="HIS_KIN"/>
    <property type="match status" value="1"/>
</dbReference>
<dbReference type="PANTHER" id="PTHR45436">
    <property type="entry name" value="SENSOR HISTIDINE KINASE YKOH"/>
    <property type="match status" value="1"/>
</dbReference>
<dbReference type="FunFam" id="1.10.287.130:FF:000010">
    <property type="entry name" value="Two-component sensor histidine kinase"/>
    <property type="match status" value="1"/>
</dbReference>
<dbReference type="EC" id="2.7.13.3" evidence="3"/>
<dbReference type="InterPro" id="IPR005467">
    <property type="entry name" value="His_kinase_dom"/>
</dbReference>
<dbReference type="InterPro" id="IPR003660">
    <property type="entry name" value="HAMP_dom"/>
</dbReference>
<evidence type="ECO:0000256" key="10">
    <source>
        <dbReference type="ARBA" id="ARBA00023136"/>
    </source>
</evidence>
<keyword evidence="5" id="KW-0808">Transferase</keyword>
<evidence type="ECO:0000256" key="6">
    <source>
        <dbReference type="ARBA" id="ARBA00022692"/>
    </source>
</evidence>
<evidence type="ECO:0000313" key="14">
    <source>
        <dbReference type="EMBL" id="PRX64821.1"/>
    </source>
</evidence>
<dbReference type="Gene3D" id="1.10.287.130">
    <property type="match status" value="1"/>
</dbReference>
<dbReference type="Pfam" id="PF02518">
    <property type="entry name" value="HATPase_c"/>
    <property type="match status" value="1"/>
</dbReference>
<dbReference type="InterPro" id="IPR036890">
    <property type="entry name" value="HATPase_C_sf"/>
</dbReference>
<keyword evidence="15" id="KW-1185">Reference proteome</keyword>
<dbReference type="SMART" id="SM00387">
    <property type="entry name" value="HATPase_c"/>
    <property type="match status" value="1"/>
</dbReference>
<evidence type="ECO:0000256" key="4">
    <source>
        <dbReference type="ARBA" id="ARBA00022553"/>
    </source>
</evidence>
<dbReference type="GO" id="GO:0000155">
    <property type="term" value="F:phosphorelay sensor kinase activity"/>
    <property type="evidence" value="ECO:0007669"/>
    <property type="project" value="InterPro"/>
</dbReference>
<dbReference type="GO" id="GO:0005886">
    <property type="term" value="C:plasma membrane"/>
    <property type="evidence" value="ECO:0007669"/>
    <property type="project" value="UniProtKB-SubCell"/>
</dbReference>
<dbReference type="CDD" id="cd06225">
    <property type="entry name" value="HAMP"/>
    <property type="match status" value="1"/>
</dbReference>
<dbReference type="SUPFAM" id="SSF47384">
    <property type="entry name" value="Homodimeric domain of signal transducing histidine kinase"/>
    <property type="match status" value="1"/>
</dbReference>
<feature type="domain" description="HAMP" evidence="13">
    <location>
        <begin position="270"/>
        <end position="322"/>
    </location>
</feature>
<gene>
    <name evidence="14" type="ORF">B0I32_108182</name>
</gene>
<dbReference type="SMART" id="SM00304">
    <property type="entry name" value="HAMP"/>
    <property type="match status" value="1"/>
</dbReference>
<evidence type="ECO:0000259" key="13">
    <source>
        <dbReference type="PROSITE" id="PS50885"/>
    </source>
</evidence>
<reference evidence="14 15" key="1">
    <citation type="submission" date="2018-03" db="EMBL/GenBank/DDBJ databases">
        <title>Genomic Encyclopedia of Type Strains, Phase III (KMG-III): the genomes of soil and plant-associated and newly described type strains.</title>
        <authorList>
            <person name="Whitman W."/>
        </authorList>
    </citation>
    <scope>NUCLEOTIDE SEQUENCE [LARGE SCALE GENOMIC DNA]</scope>
    <source>
        <strain evidence="14 15">CGMCC 4.7104</strain>
    </source>
</reference>
<dbReference type="EMBL" id="PVNG01000008">
    <property type="protein sequence ID" value="PRX64821.1"/>
    <property type="molecule type" value="Genomic_DNA"/>
</dbReference>
<feature type="region of interest" description="Disordered" evidence="11">
    <location>
        <begin position="544"/>
        <end position="601"/>
    </location>
</feature>
<sequence>MRARPSLGLRARLLFAFALLCVVTAAAVAGGSYVNARNDILQRAQDAAVEAMRSRLEALYPLRTATPGQAELDEIARAMTEGNTFTVAVYHDMHAPSMLRPAHPPPDHQSQDRRPQNDPLGDDPAQDEPPQDEPTQGPRLQDGPTQDSSVQDGPVEDGSPELRRRPAMPPDAPVADLSMIPAGLRQTVAGGQMAWKRLVWHGQPVLIIGAPLLIADAEADRAPRVSGIEVYTALSLLPEQRSIDELATYAWLTGGAALAFAVLLASLATRGVLRPVRELGRAARLLGEGELRTRIEVRGSDELADVARTFNHTAAELERHVAQLREMEADARRFVADVSHELRTPLAALAAVADVLDEEAAGLPEPAGRAARLVSQETLNLTGLVNDLIEISRFDSGVAALALNEIDMAELVRATLRARGWSESVRTELASGVTARLDPRRVDVILANLVGNALRHGEPPVSVRLRTDPSWVTVEVRDHGPGLDEAVLPHVFDRFYKASATRARSEGSGLGLAIARENARLHGGDLTVANAPDGGALFTLRLPRQAPDLDERTGRPPQPATGPDERSRLSPRRATGPDERTGRPPRPADGPDGRIDVGGSE</sequence>
<keyword evidence="10" id="KW-0472">Membrane</keyword>
<evidence type="ECO:0000256" key="11">
    <source>
        <dbReference type="SAM" id="MobiDB-lite"/>
    </source>
</evidence>
<evidence type="ECO:0000256" key="9">
    <source>
        <dbReference type="ARBA" id="ARBA00023012"/>
    </source>
</evidence>
<feature type="region of interest" description="Disordered" evidence="11">
    <location>
        <begin position="96"/>
        <end position="176"/>
    </location>
</feature>
<dbReference type="SMART" id="SM00388">
    <property type="entry name" value="HisKA"/>
    <property type="match status" value="1"/>
</dbReference>
<comment type="subcellular location">
    <subcellularLocation>
        <location evidence="2">Cell membrane</location>
    </subcellularLocation>
</comment>
<protein>
    <recommendedName>
        <fullName evidence="3">histidine kinase</fullName>
        <ecNumber evidence="3">2.7.13.3</ecNumber>
    </recommendedName>
</protein>
<dbReference type="Gene3D" id="3.30.565.10">
    <property type="entry name" value="Histidine kinase-like ATPase, C-terminal domain"/>
    <property type="match status" value="1"/>
</dbReference>
<evidence type="ECO:0000256" key="1">
    <source>
        <dbReference type="ARBA" id="ARBA00000085"/>
    </source>
</evidence>
<dbReference type="SUPFAM" id="SSF55874">
    <property type="entry name" value="ATPase domain of HSP90 chaperone/DNA topoisomerase II/histidine kinase"/>
    <property type="match status" value="1"/>
</dbReference>
<dbReference type="InterPro" id="IPR004358">
    <property type="entry name" value="Sig_transdc_His_kin-like_C"/>
</dbReference>
<keyword evidence="7 14" id="KW-0418">Kinase</keyword>
<comment type="caution">
    <text evidence="14">The sequence shown here is derived from an EMBL/GenBank/DDBJ whole genome shotgun (WGS) entry which is preliminary data.</text>
</comment>
<evidence type="ECO:0000313" key="15">
    <source>
        <dbReference type="Proteomes" id="UP000238312"/>
    </source>
</evidence>
<dbReference type="Pfam" id="PF00672">
    <property type="entry name" value="HAMP"/>
    <property type="match status" value="1"/>
</dbReference>
<dbReference type="PROSITE" id="PS50885">
    <property type="entry name" value="HAMP"/>
    <property type="match status" value="1"/>
</dbReference>
<dbReference type="InterPro" id="IPR036097">
    <property type="entry name" value="HisK_dim/P_sf"/>
</dbReference>
<evidence type="ECO:0000256" key="2">
    <source>
        <dbReference type="ARBA" id="ARBA00004236"/>
    </source>
</evidence>
<dbReference type="Gene3D" id="6.10.340.10">
    <property type="match status" value="1"/>
</dbReference>
<feature type="compositionally biased region" description="Basic and acidic residues" evidence="11">
    <location>
        <begin position="105"/>
        <end position="116"/>
    </location>
</feature>
<evidence type="ECO:0000256" key="3">
    <source>
        <dbReference type="ARBA" id="ARBA00012438"/>
    </source>
</evidence>
<keyword evidence="8" id="KW-1133">Transmembrane helix</keyword>
<feature type="compositionally biased region" description="Acidic residues" evidence="11">
    <location>
        <begin position="120"/>
        <end position="131"/>
    </location>
</feature>
<dbReference type="InterPro" id="IPR050428">
    <property type="entry name" value="TCS_sensor_his_kinase"/>
</dbReference>
<keyword evidence="6" id="KW-0812">Transmembrane</keyword>